<organism evidence="9 10">
    <name type="scientific">Tahibacter harae</name>
    <dbReference type="NCBI Taxonomy" id="2963937"/>
    <lineage>
        <taxon>Bacteria</taxon>
        <taxon>Pseudomonadati</taxon>
        <taxon>Pseudomonadota</taxon>
        <taxon>Gammaproteobacteria</taxon>
        <taxon>Lysobacterales</taxon>
        <taxon>Rhodanobacteraceae</taxon>
        <taxon>Tahibacter</taxon>
    </lineage>
</organism>
<dbReference type="InterPro" id="IPR010432">
    <property type="entry name" value="RDD"/>
</dbReference>
<evidence type="ECO:0000313" key="10">
    <source>
        <dbReference type="Proteomes" id="UP001165498"/>
    </source>
</evidence>
<evidence type="ECO:0000256" key="1">
    <source>
        <dbReference type="ARBA" id="ARBA00004651"/>
    </source>
</evidence>
<feature type="transmembrane region" description="Helical" evidence="7">
    <location>
        <begin position="87"/>
        <end position="111"/>
    </location>
</feature>
<reference evidence="9" key="1">
    <citation type="submission" date="2022-07" db="EMBL/GenBank/DDBJ databases">
        <title>Tahibacter sp., a new gammaproteobacterium isolated from the silt sample collected at pig farm.</title>
        <authorList>
            <person name="Chen H."/>
        </authorList>
    </citation>
    <scope>NUCLEOTIDE SEQUENCE</scope>
    <source>
        <strain evidence="9">P2K</strain>
    </source>
</reference>
<keyword evidence="5 7" id="KW-0472">Membrane</keyword>
<keyword evidence="2" id="KW-1003">Cell membrane</keyword>
<evidence type="ECO:0000259" key="8">
    <source>
        <dbReference type="Pfam" id="PF06271"/>
    </source>
</evidence>
<dbReference type="Proteomes" id="UP001165498">
    <property type="component" value="Unassembled WGS sequence"/>
</dbReference>
<dbReference type="InterPro" id="IPR051791">
    <property type="entry name" value="Pra-immunoreactive"/>
</dbReference>
<evidence type="ECO:0000256" key="3">
    <source>
        <dbReference type="ARBA" id="ARBA00022692"/>
    </source>
</evidence>
<feature type="domain" description="RDD" evidence="8">
    <location>
        <begin position="51"/>
        <end position="182"/>
    </location>
</feature>
<gene>
    <name evidence="9" type="ORF">NM961_13460</name>
</gene>
<evidence type="ECO:0000256" key="7">
    <source>
        <dbReference type="SAM" id="Phobius"/>
    </source>
</evidence>
<keyword evidence="10" id="KW-1185">Reference proteome</keyword>
<accession>A0ABT1QTW3</accession>
<evidence type="ECO:0000256" key="6">
    <source>
        <dbReference type="SAM" id="MobiDB-lite"/>
    </source>
</evidence>
<dbReference type="Pfam" id="PF06271">
    <property type="entry name" value="RDD"/>
    <property type="match status" value="1"/>
</dbReference>
<keyword evidence="3 7" id="KW-0812">Transmembrane</keyword>
<dbReference type="EMBL" id="JANFQO010000011">
    <property type="protein sequence ID" value="MCQ4165722.1"/>
    <property type="molecule type" value="Genomic_DNA"/>
</dbReference>
<sequence>MTQPPPLPETARLPPPLPPAASPPPLPSYNPYSAPLAQVEQQPGQADLELADRGSRLGAYLLDSVFIVVLAIALVAVSAVFENAGQGARAAGVILALLGFLAYIGFNLVLLHRHGQTLGKRIVGIRIVRTDGSRCELWRIIVLRVMASGLLQSLPFIGWIIFLVDSLMIFGDERRCLHDIFADTIVVRV</sequence>
<protein>
    <submittedName>
        <fullName evidence="9">RDD family protein</fullName>
    </submittedName>
</protein>
<keyword evidence="4 7" id="KW-1133">Transmembrane helix</keyword>
<feature type="transmembrane region" description="Helical" evidence="7">
    <location>
        <begin position="141"/>
        <end position="164"/>
    </location>
</feature>
<comment type="caution">
    <text evidence="9">The sequence shown here is derived from an EMBL/GenBank/DDBJ whole genome shotgun (WGS) entry which is preliminary data.</text>
</comment>
<evidence type="ECO:0000256" key="2">
    <source>
        <dbReference type="ARBA" id="ARBA00022475"/>
    </source>
</evidence>
<evidence type="ECO:0000256" key="5">
    <source>
        <dbReference type="ARBA" id="ARBA00023136"/>
    </source>
</evidence>
<proteinExistence type="predicted"/>
<evidence type="ECO:0000313" key="9">
    <source>
        <dbReference type="EMBL" id="MCQ4165722.1"/>
    </source>
</evidence>
<feature type="compositionally biased region" description="Pro residues" evidence="6">
    <location>
        <begin position="1"/>
        <end position="28"/>
    </location>
</feature>
<comment type="subcellular location">
    <subcellularLocation>
        <location evidence="1">Cell membrane</location>
        <topology evidence="1">Multi-pass membrane protein</topology>
    </subcellularLocation>
</comment>
<name>A0ABT1QTW3_9GAMM</name>
<evidence type="ECO:0000256" key="4">
    <source>
        <dbReference type="ARBA" id="ARBA00022989"/>
    </source>
</evidence>
<dbReference type="PANTHER" id="PTHR36115">
    <property type="entry name" value="PROLINE-RICH ANTIGEN HOMOLOG-RELATED"/>
    <property type="match status" value="1"/>
</dbReference>
<dbReference type="RefSeq" id="WP_255914912.1">
    <property type="nucleotide sequence ID" value="NZ_JANFQO010000011.1"/>
</dbReference>
<feature type="transmembrane region" description="Helical" evidence="7">
    <location>
        <begin position="60"/>
        <end position="81"/>
    </location>
</feature>
<feature type="region of interest" description="Disordered" evidence="6">
    <location>
        <begin position="1"/>
        <end position="33"/>
    </location>
</feature>